<sequence>MASYRPNVAALVINREGKLLVCERVKSKGAWQFPQGGADSGEKLTKALIREVEEEIGLPADSYKILEKRGGYTYLYPDQVRKQKCYFDGQEQTYYLCRLKKSAPEINLNGHKNPEFGRYKWIKPEHFKLKWLPEFKRQVYRAVMLDFFDVRL</sequence>
<protein>
    <submittedName>
        <fullName evidence="5">RNA pyrophosphohydrolase</fullName>
    </submittedName>
</protein>
<reference evidence="5" key="1">
    <citation type="submission" date="2024-07" db="EMBL/GenBank/DDBJ databases">
        <title>Complete genome sequence of Verrucomicrobiaceae bacterium NT6N.</title>
        <authorList>
            <person name="Huang C."/>
            <person name="Takami H."/>
            <person name="Hamasaki K."/>
        </authorList>
    </citation>
    <scope>NUCLEOTIDE SEQUENCE</scope>
    <source>
        <strain evidence="5">NT6N</strain>
    </source>
</reference>
<dbReference type="Pfam" id="PF00293">
    <property type="entry name" value="NUDIX"/>
    <property type="match status" value="1"/>
</dbReference>
<dbReference type="InterPro" id="IPR015797">
    <property type="entry name" value="NUDIX_hydrolase-like_dom_sf"/>
</dbReference>
<dbReference type="KEGG" id="osu:NT6N_32440"/>
<dbReference type="GO" id="GO:0004081">
    <property type="term" value="F:bis(5'-nucleosyl)-tetraphosphatase (asymmetrical) activity"/>
    <property type="evidence" value="ECO:0007669"/>
    <property type="project" value="TreeGrafter"/>
</dbReference>
<gene>
    <name evidence="5" type="primary">rppH</name>
    <name evidence="5" type="ORF">NT6N_32440</name>
</gene>
<dbReference type="InterPro" id="IPR020084">
    <property type="entry name" value="NUDIX_hydrolase_CS"/>
</dbReference>
<dbReference type="CDD" id="cd03671">
    <property type="entry name" value="NUDIX_Ap4A_hydrolase_plant_like"/>
    <property type="match status" value="1"/>
</dbReference>
<dbReference type="GO" id="GO:0006754">
    <property type="term" value="P:ATP biosynthetic process"/>
    <property type="evidence" value="ECO:0007669"/>
    <property type="project" value="TreeGrafter"/>
</dbReference>
<evidence type="ECO:0000256" key="2">
    <source>
        <dbReference type="ARBA" id="ARBA00022801"/>
    </source>
</evidence>
<dbReference type="NCBIfam" id="NF001936">
    <property type="entry name" value="PRK00714.1-3"/>
    <property type="match status" value="1"/>
</dbReference>
<dbReference type="PROSITE" id="PS00893">
    <property type="entry name" value="NUDIX_BOX"/>
    <property type="match status" value="1"/>
</dbReference>
<dbReference type="PROSITE" id="PS51462">
    <property type="entry name" value="NUDIX"/>
    <property type="match status" value="1"/>
</dbReference>
<comment type="cofactor">
    <cofactor evidence="1">
        <name>Mn(2+)</name>
        <dbReference type="ChEBI" id="CHEBI:29035"/>
    </cofactor>
</comment>
<evidence type="ECO:0000313" key="5">
    <source>
        <dbReference type="EMBL" id="BDS08204.1"/>
    </source>
</evidence>
<dbReference type="AlphaFoldDB" id="A0AAT9FQL6"/>
<proteinExistence type="inferred from homology"/>
<dbReference type="InterPro" id="IPR020476">
    <property type="entry name" value="Nudix_hydrolase"/>
</dbReference>
<accession>A0AAT9FQL6</accession>
<evidence type="ECO:0000256" key="1">
    <source>
        <dbReference type="ARBA" id="ARBA00001936"/>
    </source>
</evidence>
<dbReference type="PRINTS" id="PR00502">
    <property type="entry name" value="NUDIXFAMILY"/>
</dbReference>
<dbReference type="PANTHER" id="PTHR21340">
    <property type="entry name" value="DIADENOSINE 5,5-P1,P4-TETRAPHOSPHATE PYROPHOSPHOHYDROLASE MUTT"/>
    <property type="match status" value="1"/>
</dbReference>
<name>A0AAT9FQL6_9BACT</name>
<evidence type="ECO:0000259" key="4">
    <source>
        <dbReference type="PROSITE" id="PS51462"/>
    </source>
</evidence>
<feature type="domain" description="Nudix hydrolase" evidence="4">
    <location>
        <begin position="3"/>
        <end position="145"/>
    </location>
</feature>
<dbReference type="Gene3D" id="3.90.79.10">
    <property type="entry name" value="Nucleoside Triphosphate Pyrophosphohydrolase"/>
    <property type="match status" value="1"/>
</dbReference>
<dbReference type="PANTHER" id="PTHR21340:SF0">
    <property type="entry name" value="BIS(5'-NUCLEOSYL)-TETRAPHOSPHATASE [ASYMMETRICAL]"/>
    <property type="match status" value="1"/>
</dbReference>
<dbReference type="GO" id="GO:0006167">
    <property type="term" value="P:AMP biosynthetic process"/>
    <property type="evidence" value="ECO:0007669"/>
    <property type="project" value="TreeGrafter"/>
</dbReference>
<dbReference type="EMBL" id="AP026866">
    <property type="protein sequence ID" value="BDS08204.1"/>
    <property type="molecule type" value="Genomic_DNA"/>
</dbReference>
<dbReference type="InterPro" id="IPR000086">
    <property type="entry name" value="NUDIX_hydrolase_dom"/>
</dbReference>
<dbReference type="InterPro" id="IPR022927">
    <property type="entry name" value="RppH"/>
</dbReference>
<evidence type="ECO:0000256" key="3">
    <source>
        <dbReference type="RuleBase" id="RU003476"/>
    </source>
</evidence>
<keyword evidence="2 3" id="KW-0378">Hydrolase</keyword>
<organism evidence="5">
    <name type="scientific">Oceaniferula spumae</name>
    <dbReference type="NCBI Taxonomy" id="2979115"/>
    <lineage>
        <taxon>Bacteria</taxon>
        <taxon>Pseudomonadati</taxon>
        <taxon>Verrucomicrobiota</taxon>
        <taxon>Verrucomicrobiia</taxon>
        <taxon>Verrucomicrobiales</taxon>
        <taxon>Verrucomicrobiaceae</taxon>
        <taxon>Oceaniferula</taxon>
    </lineage>
</organism>
<comment type="similarity">
    <text evidence="3">Belongs to the Nudix hydrolase family.</text>
</comment>
<dbReference type="SUPFAM" id="SSF55811">
    <property type="entry name" value="Nudix"/>
    <property type="match status" value="1"/>
</dbReference>
<dbReference type="InterPro" id="IPR051325">
    <property type="entry name" value="Nudix_hydrolase_domain"/>
</dbReference>